<dbReference type="FunFam" id="3.30.70.360:FF:000001">
    <property type="entry name" value="N-acetyldiaminopimelate deacetylase"/>
    <property type="match status" value="1"/>
</dbReference>
<keyword evidence="1 5" id="KW-0378">Hydrolase</keyword>
<dbReference type="RefSeq" id="WP_173417338.1">
    <property type="nucleotide sequence ID" value="NZ_CP054139.1"/>
</dbReference>
<dbReference type="SUPFAM" id="SSF55031">
    <property type="entry name" value="Bacterial exopeptidase dimerisation domain"/>
    <property type="match status" value="1"/>
</dbReference>
<dbReference type="Pfam" id="PF07687">
    <property type="entry name" value="M20_dimer"/>
    <property type="match status" value="1"/>
</dbReference>
<dbReference type="PANTHER" id="PTHR11014">
    <property type="entry name" value="PEPTIDASE M20 FAMILY MEMBER"/>
    <property type="match status" value="1"/>
</dbReference>
<evidence type="ECO:0000313" key="6">
    <source>
        <dbReference type="Proteomes" id="UP000505355"/>
    </source>
</evidence>
<evidence type="ECO:0000256" key="3">
    <source>
        <dbReference type="SAM" id="SignalP"/>
    </source>
</evidence>
<dbReference type="GO" id="GO:0046872">
    <property type="term" value="F:metal ion binding"/>
    <property type="evidence" value="ECO:0007669"/>
    <property type="project" value="UniProtKB-KW"/>
</dbReference>
<proteinExistence type="predicted"/>
<accession>A0A7D4QBH7</accession>
<dbReference type="Pfam" id="PF01546">
    <property type="entry name" value="Peptidase_M20"/>
    <property type="match status" value="1"/>
</dbReference>
<dbReference type="PIRSF" id="PIRSF005962">
    <property type="entry name" value="Pept_M20D_amidohydro"/>
    <property type="match status" value="1"/>
</dbReference>
<sequence>MKKLFLLSFSLISLSALAQTDASKTLVAKKADAIEAKVIAWRRDFHEHPELGNHEVRSAEIIAKHLQSLGIEVKTGVATTGVVGILKGGKPGPVVALRADMDALPVTERVKLPFASKVKTMYNGAETGVMHACGHDSHMAILMGAAEVLAVMKNDLHGTVKFIFQPSEEGVLPAELKDGKKSGAEQMVAEGVLENPKVDAVFGLLIQSYQPAGTITYRPGGDMAAVNDMQIIVKGRSAHGAYPWSSVDPVVTAAQIVNNLQTVVSRNLHITDNPAVVTIGAINGGNRSNIIPEAVTMLGTIRTFSPGDEKMIIERIKTIATKTAEANGATVEIKIPYSSHYPVTYNNPELVAKMLPTLEATAGKSNVLLRNAETGAEDFSFYEEKVPGIFLHLGGLPKGSDPTKAPAHHTPDFFIDESGFTLGVKALCNLAIDYMNMPKGK</sequence>
<dbReference type="GO" id="GO:0019877">
    <property type="term" value="P:diaminopimelate biosynthetic process"/>
    <property type="evidence" value="ECO:0007669"/>
    <property type="project" value="UniProtKB-ARBA"/>
</dbReference>
<evidence type="ECO:0000313" key="5">
    <source>
        <dbReference type="EMBL" id="QKJ32691.1"/>
    </source>
</evidence>
<dbReference type="Gene3D" id="3.30.70.360">
    <property type="match status" value="1"/>
</dbReference>
<dbReference type="Gene3D" id="3.40.630.10">
    <property type="entry name" value="Zn peptidases"/>
    <property type="match status" value="1"/>
</dbReference>
<comment type="cofactor">
    <cofactor evidence="2">
        <name>Mn(2+)</name>
        <dbReference type="ChEBI" id="CHEBI:29035"/>
    </cofactor>
    <text evidence="2">The Mn(2+) ion enhances activity.</text>
</comment>
<dbReference type="GO" id="GO:0050118">
    <property type="term" value="F:N-acetyldiaminopimelate deacetylase activity"/>
    <property type="evidence" value="ECO:0007669"/>
    <property type="project" value="UniProtKB-ARBA"/>
</dbReference>
<evidence type="ECO:0000256" key="2">
    <source>
        <dbReference type="PIRSR" id="PIRSR005962-1"/>
    </source>
</evidence>
<dbReference type="KEGG" id="mmab:HQ865_23995"/>
<protein>
    <submittedName>
        <fullName evidence="5">Amidohydrolase</fullName>
    </submittedName>
</protein>
<feature type="binding site" evidence="2">
    <location>
        <position position="169"/>
    </location>
    <ligand>
        <name>Mn(2+)</name>
        <dbReference type="ChEBI" id="CHEBI:29035"/>
        <label>2</label>
    </ligand>
</feature>
<gene>
    <name evidence="5" type="ORF">HQ865_23995</name>
</gene>
<dbReference type="Proteomes" id="UP000505355">
    <property type="component" value="Chromosome"/>
</dbReference>
<dbReference type="InterPro" id="IPR017439">
    <property type="entry name" value="Amidohydrolase"/>
</dbReference>
<feature type="signal peptide" evidence="3">
    <location>
        <begin position="1"/>
        <end position="18"/>
    </location>
</feature>
<dbReference type="InterPro" id="IPR036264">
    <property type="entry name" value="Bact_exopeptidase_dim_dom"/>
</dbReference>
<keyword evidence="2" id="KW-0464">Manganese</keyword>
<dbReference type="SUPFAM" id="SSF53187">
    <property type="entry name" value="Zn-dependent exopeptidases"/>
    <property type="match status" value="1"/>
</dbReference>
<keyword evidence="3" id="KW-0732">Signal</keyword>
<evidence type="ECO:0000256" key="1">
    <source>
        <dbReference type="ARBA" id="ARBA00022801"/>
    </source>
</evidence>
<dbReference type="AlphaFoldDB" id="A0A7D4QBH7"/>
<dbReference type="InterPro" id="IPR002933">
    <property type="entry name" value="Peptidase_M20"/>
</dbReference>
<keyword evidence="6" id="KW-1185">Reference proteome</keyword>
<feature type="chain" id="PRO_5028912997" evidence="3">
    <location>
        <begin position="19"/>
        <end position="441"/>
    </location>
</feature>
<feature type="domain" description="Peptidase M20 dimerisation" evidence="4">
    <location>
        <begin position="229"/>
        <end position="325"/>
    </location>
</feature>
<organism evidence="5 6">
    <name type="scientific">Mucilaginibacter mali</name>
    <dbReference type="NCBI Taxonomy" id="2740462"/>
    <lineage>
        <taxon>Bacteria</taxon>
        <taxon>Pseudomonadati</taxon>
        <taxon>Bacteroidota</taxon>
        <taxon>Sphingobacteriia</taxon>
        <taxon>Sphingobacteriales</taxon>
        <taxon>Sphingobacteriaceae</taxon>
        <taxon>Mucilaginibacter</taxon>
    </lineage>
</organism>
<feature type="binding site" evidence="2">
    <location>
        <position position="409"/>
    </location>
    <ligand>
        <name>Mn(2+)</name>
        <dbReference type="ChEBI" id="CHEBI:29035"/>
        <label>2</label>
    </ligand>
</feature>
<keyword evidence="2" id="KW-0479">Metal-binding</keyword>
<dbReference type="NCBIfam" id="TIGR01891">
    <property type="entry name" value="amidohydrolases"/>
    <property type="match status" value="1"/>
</dbReference>
<dbReference type="EMBL" id="CP054139">
    <property type="protein sequence ID" value="QKJ32691.1"/>
    <property type="molecule type" value="Genomic_DNA"/>
</dbReference>
<reference evidence="5 6" key="1">
    <citation type="submission" date="2020-05" db="EMBL/GenBank/DDBJ databases">
        <title>Mucilaginibacter mali sp. nov.</title>
        <authorList>
            <person name="Kim H.S."/>
            <person name="Lee K.C."/>
            <person name="Suh M.K."/>
            <person name="Kim J.-S."/>
            <person name="Han K.-I."/>
            <person name="Eom M.K."/>
            <person name="Shin Y.K."/>
            <person name="Lee J.-S."/>
        </authorList>
    </citation>
    <scope>NUCLEOTIDE SEQUENCE [LARGE SCALE GENOMIC DNA]</scope>
    <source>
        <strain evidence="5 6">G2-14</strain>
    </source>
</reference>
<feature type="binding site" evidence="2">
    <location>
        <position position="135"/>
    </location>
    <ligand>
        <name>Mn(2+)</name>
        <dbReference type="ChEBI" id="CHEBI:29035"/>
        <label>2</label>
    </ligand>
</feature>
<evidence type="ECO:0000259" key="4">
    <source>
        <dbReference type="Pfam" id="PF07687"/>
    </source>
</evidence>
<name>A0A7D4QBH7_9SPHI</name>
<feature type="binding site" evidence="2">
    <location>
        <position position="133"/>
    </location>
    <ligand>
        <name>Mn(2+)</name>
        <dbReference type="ChEBI" id="CHEBI:29035"/>
        <label>2</label>
    </ligand>
</feature>
<dbReference type="PANTHER" id="PTHR11014:SF63">
    <property type="entry name" value="METALLOPEPTIDASE, PUTATIVE (AFU_ORTHOLOGUE AFUA_6G09600)-RELATED"/>
    <property type="match status" value="1"/>
</dbReference>
<dbReference type="InterPro" id="IPR011650">
    <property type="entry name" value="Peptidase_M20_dimer"/>
</dbReference>